<protein>
    <recommendedName>
        <fullName evidence="3">Neurotransmitter-gated ion-channel ligand-binding domain-containing protein</fullName>
    </recommendedName>
</protein>
<dbReference type="SUPFAM" id="SSF63712">
    <property type="entry name" value="Nicotinic receptor ligand binding domain-like"/>
    <property type="match status" value="1"/>
</dbReference>
<dbReference type="InterPro" id="IPR036734">
    <property type="entry name" value="Neur_chan_lig-bd_sf"/>
</dbReference>
<dbReference type="AlphaFoldDB" id="A0A3S5CRQ1"/>
<dbReference type="OrthoDB" id="6156331at2759"/>
<gene>
    <name evidence="4" type="ORF">PXEA_LOCUS36130</name>
</gene>
<keyword evidence="2" id="KW-0472">Membrane</keyword>
<proteinExistence type="predicted"/>
<dbReference type="GO" id="GO:0016020">
    <property type="term" value="C:membrane"/>
    <property type="evidence" value="ECO:0007669"/>
    <property type="project" value="UniProtKB-SubCell"/>
</dbReference>
<dbReference type="Pfam" id="PF02931">
    <property type="entry name" value="Neur_chan_LBD"/>
    <property type="match status" value="1"/>
</dbReference>
<dbReference type="Proteomes" id="UP000784294">
    <property type="component" value="Unassembled WGS sequence"/>
</dbReference>
<comment type="subcellular location">
    <subcellularLocation>
        <location evidence="1">Membrane</location>
    </subcellularLocation>
</comment>
<evidence type="ECO:0000313" key="4">
    <source>
        <dbReference type="EMBL" id="VEL42690.1"/>
    </source>
</evidence>
<accession>A0A3S5CRQ1</accession>
<name>A0A3S5CRQ1_9PLAT</name>
<evidence type="ECO:0000313" key="5">
    <source>
        <dbReference type="Proteomes" id="UP000784294"/>
    </source>
</evidence>
<dbReference type="EMBL" id="CAAALY010275885">
    <property type="protein sequence ID" value="VEL42690.1"/>
    <property type="molecule type" value="Genomic_DNA"/>
</dbReference>
<dbReference type="InterPro" id="IPR006202">
    <property type="entry name" value="Neur_chan_lig-bd"/>
</dbReference>
<sequence length="87" mass="10038">MPDIGVLNGRKSSHFDFSSEHHSRLSVNWQGEITWMYGVILDVTCPLNVSFFPFDTQTCHLILAPWQSDNRHIIMRTVQHGSIVDNR</sequence>
<evidence type="ECO:0000256" key="1">
    <source>
        <dbReference type="ARBA" id="ARBA00004370"/>
    </source>
</evidence>
<evidence type="ECO:0000256" key="2">
    <source>
        <dbReference type="ARBA" id="ARBA00023136"/>
    </source>
</evidence>
<comment type="caution">
    <text evidence="4">The sequence shown here is derived from an EMBL/GenBank/DDBJ whole genome shotgun (WGS) entry which is preliminary data.</text>
</comment>
<organism evidence="4 5">
    <name type="scientific">Protopolystoma xenopodis</name>
    <dbReference type="NCBI Taxonomy" id="117903"/>
    <lineage>
        <taxon>Eukaryota</taxon>
        <taxon>Metazoa</taxon>
        <taxon>Spiralia</taxon>
        <taxon>Lophotrochozoa</taxon>
        <taxon>Platyhelminthes</taxon>
        <taxon>Monogenea</taxon>
        <taxon>Polyopisthocotylea</taxon>
        <taxon>Polystomatidea</taxon>
        <taxon>Polystomatidae</taxon>
        <taxon>Protopolystoma</taxon>
    </lineage>
</organism>
<evidence type="ECO:0000259" key="3">
    <source>
        <dbReference type="Pfam" id="PF02931"/>
    </source>
</evidence>
<keyword evidence="5" id="KW-1185">Reference proteome</keyword>
<dbReference type="Gene3D" id="2.70.170.10">
    <property type="entry name" value="Neurotransmitter-gated ion-channel ligand-binding domain"/>
    <property type="match status" value="1"/>
</dbReference>
<reference evidence="4" key="1">
    <citation type="submission" date="2018-11" db="EMBL/GenBank/DDBJ databases">
        <authorList>
            <consortium name="Pathogen Informatics"/>
        </authorList>
    </citation>
    <scope>NUCLEOTIDE SEQUENCE</scope>
</reference>
<feature type="domain" description="Neurotransmitter-gated ion-channel ligand-binding" evidence="3">
    <location>
        <begin position="1"/>
        <end position="80"/>
    </location>
</feature>
<dbReference type="GO" id="GO:0005230">
    <property type="term" value="F:extracellular ligand-gated monoatomic ion channel activity"/>
    <property type="evidence" value="ECO:0007669"/>
    <property type="project" value="InterPro"/>
</dbReference>
<dbReference type="InterPro" id="IPR018000">
    <property type="entry name" value="Neurotransmitter_ion_chnl_CS"/>
</dbReference>
<dbReference type="PROSITE" id="PS00236">
    <property type="entry name" value="NEUROTR_ION_CHANNEL"/>
    <property type="match status" value="1"/>
</dbReference>